<protein>
    <recommendedName>
        <fullName evidence="1">Insertion element IS402-like domain-containing protein</fullName>
    </recommendedName>
</protein>
<dbReference type="PANTHER" id="PTHR30007:SF0">
    <property type="entry name" value="TRANSPOSASE"/>
    <property type="match status" value="1"/>
</dbReference>
<organism evidence="2 3">
    <name type="scientific">Tistrella bauzanensis</name>
    <dbReference type="NCBI Taxonomy" id="657419"/>
    <lineage>
        <taxon>Bacteria</taxon>
        <taxon>Pseudomonadati</taxon>
        <taxon>Pseudomonadota</taxon>
        <taxon>Alphaproteobacteria</taxon>
        <taxon>Geminicoccales</taxon>
        <taxon>Geminicoccaceae</taxon>
        <taxon>Tistrella</taxon>
    </lineage>
</organism>
<dbReference type="PANTHER" id="PTHR30007">
    <property type="entry name" value="PHP DOMAIN PROTEIN"/>
    <property type="match status" value="1"/>
</dbReference>
<reference evidence="3" key="1">
    <citation type="journal article" date="2019" name="Int. J. Syst. Evol. Microbiol.">
        <title>The Global Catalogue of Microorganisms (GCM) 10K type strain sequencing project: providing services to taxonomists for standard genome sequencing and annotation.</title>
        <authorList>
            <consortium name="The Broad Institute Genomics Platform"/>
            <consortium name="The Broad Institute Genome Sequencing Center for Infectious Disease"/>
            <person name="Wu L."/>
            <person name="Ma J."/>
        </authorList>
    </citation>
    <scope>NUCLEOTIDE SEQUENCE [LARGE SCALE GENOMIC DNA]</scope>
    <source>
        <strain evidence="3">CGMCC 1.10188</strain>
    </source>
</reference>
<dbReference type="Pfam" id="PF13340">
    <property type="entry name" value="DUF4096"/>
    <property type="match status" value="1"/>
</dbReference>
<accession>A0ABQ1JBN0</accession>
<evidence type="ECO:0000313" key="2">
    <source>
        <dbReference type="EMBL" id="GGB63008.1"/>
    </source>
</evidence>
<dbReference type="EMBL" id="BMDZ01000127">
    <property type="protein sequence ID" value="GGB63008.1"/>
    <property type="molecule type" value="Genomic_DNA"/>
</dbReference>
<feature type="domain" description="Insertion element IS402-like" evidence="1">
    <location>
        <begin position="7"/>
        <end position="55"/>
    </location>
</feature>
<proteinExistence type="predicted"/>
<evidence type="ECO:0000259" key="1">
    <source>
        <dbReference type="Pfam" id="PF13340"/>
    </source>
</evidence>
<dbReference type="InterPro" id="IPR025161">
    <property type="entry name" value="IS402-like_dom"/>
</dbReference>
<dbReference type="Proteomes" id="UP000603352">
    <property type="component" value="Unassembled WGS sequence"/>
</dbReference>
<evidence type="ECO:0000313" key="3">
    <source>
        <dbReference type="Proteomes" id="UP000603352"/>
    </source>
</evidence>
<keyword evidence="3" id="KW-1185">Reference proteome</keyword>
<comment type="caution">
    <text evidence="2">The sequence shown here is derived from an EMBL/GenBank/DDBJ whole genome shotgun (WGS) entry which is preliminary data.</text>
</comment>
<name>A0ABQ1JBN0_9PROT</name>
<sequence>MRSGRSAPFMSPPAKTGQPREWQMREIMNAILYVLRAGCAWWMLPKSFPPMTTVYG</sequence>
<gene>
    <name evidence="2" type="ORF">GCM10011505_49520</name>
</gene>